<reference evidence="2" key="1">
    <citation type="journal article" date="2024" name="Proc. Natl. Acad. Sci. U.S.A.">
        <title>Extraordinary preservation of gene collinearity over three hundred million years revealed in homosporous lycophytes.</title>
        <authorList>
            <person name="Li C."/>
            <person name="Wickell D."/>
            <person name="Kuo L.Y."/>
            <person name="Chen X."/>
            <person name="Nie B."/>
            <person name="Liao X."/>
            <person name="Peng D."/>
            <person name="Ji J."/>
            <person name="Jenkins J."/>
            <person name="Williams M."/>
            <person name="Shu S."/>
            <person name="Plott C."/>
            <person name="Barry K."/>
            <person name="Rajasekar S."/>
            <person name="Grimwood J."/>
            <person name="Han X."/>
            <person name="Sun S."/>
            <person name="Hou Z."/>
            <person name="He W."/>
            <person name="Dai G."/>
            <person name="Sun C."/>
            <person name="Schmutz J."/>
            <person name="Leebens-Mack J.H."/>
            <person name="Li F.W."/>
            <person name="Wang L."/>
        </authorList>
    </citation>
    <scope>NUCLEOTIDE SEQUENCE [LARGE SCALE GENOMIC DNA]</scope>
    <source>
        <strain evidence="2">cv. PW_Plant_1</strain>
    </source>
</reference>
<dbReference type="EMBL" id="CM055110">
    <property type="protein sequence ID" value="KAJ7521733.1"/>
    <property type="molecule type" value="Genomic_DNA"/>
</dbReference>
<organism evidence="1 2">
    <name type="scientific">Diphasiastrum complanatum</name>
    <name type="common">Issler's clubmoss</name>
    <name type="synonym">Lycopodium complanatum</name>
    <dbReference type="NCBI Taxonomy" id="34168"/>
    <lineage>
        <taxon>Eukaryota</taxon>
        <taxon>Viridiplantae</taxon>
        <taxon>Streptophyta</taxon>
        <taxon>Embryophyta</taxon>
        <taxon>Tracheophyta</taxon>
        <taxon>Lycopodiopsida</taxon>
        <taxon>Lycopodiales</taxon>
        <taxon>Lycopodiaceae</taxon>
        <taxon>Lycopodioideae</taxon>
        <taxon>Diphasiastrum</taxon>
    </lineage>
</organism>
<name>A0ACC2AW30_DIPCM</name>
<evidence type="ECO:0000313" key="1">
    <source>
        <dbReference type="EMBL" id="KAJ7521733.1"/>
    </source>
</evidence>
<sequence length="580" mass="66756">MDKRFASLQLAPRAFQFSWPSLWPPSVTMQNRFDGVFFRALDLRCSSFCQSLQGFEVVDAVRHRTLVIDCSNACCQRMKSTSITGSIDWSCYFRGFSRSSCRVRNRFEHVDEYSDDIAEGFFSDKGQQEKGVTKYVISSHERSRDTNLLKKKRNFPVQLRMKELQTHFAENSVAVHPGKLKLVLRRPFSPSTTKDNGAIYFPQLSSLSQTSCMASELDASGEQQSLSASLEALKRIRIVALSDAFFHRMAVQFELKPRSRPLIEYLFALGLEEDGIEKIVIRNKSSMMADVEKVKKRLEFLVSIGVKMKDLSRLIVRHPKILGYSVEKTMKPQIQYFRMLGLPDSKLGRIFTLLPTLLESSPERLLQPRVEYLLEVVGIKNADLSKVLCKSPQILVQNLEVSLEPRIHFFLNELKLSKGAFAKMITKHPQLLHYSVEDNIRPRVKFLRSLGLSDEEIRKVVTRLTQVLSLSIENCLQPKVEYLLKELSCGLNILVSFPAFLSLSLDQRIKPRHRFLIAKKRLPPGPFPMRFLTSTDESFCKREAKSTVEEYNSFRQKLLLTNFAKEFERKHRLQALNPKL</sequence>
<evidence type="ECO:0000313" key="2">
    <source>
        <dbReference type="Proteomes" id="UP001162992"/>
    </source>
</evidence>
<keyword evidence="2" id="KW-1185">Reference proteome</keyword>
<proteinExistence type="predicted"/>
<gene>
    <name evidence="1" type="ORF">O6H91_19G065200</name>
</gene>
<protein>
    <submittedName>
        <fullName evidence="1">Uncharacterized protein</fullName>
    </submittedName>
</protein>
<comment type="caution">
    <text evidence="1">The sequence shown here is derived from an EMBL/GenBank/DDBJ whole genome shotgun (WGS) entry which is preliminary data.</text>
</comment>
<accession>A0ACC2AW30</accession>
<dbReference type="Proteomes" id="UP001162992">
    <property type="component" value="Chromosome 19"/>
</dbReference>